<feature type="region of interest" description="Disordered" evidence="5">
    <location>
        <begin position="133"/>
        <end position="154"/>
    </location>
</feature>
<dbReference type="Proteomes" id="UP000595001">
    <property type="component" value="Chromosome"/>
</dbReference>
<evidence type="ECO:0000313" key="6">
    <source>
        <dbReference type="EMBL" id="QPV62027.1"/>
    </source>
</evidence>
<dbReference type="GO" id="GO:0046872">
    <property type="term" value="F:metal ion binding"/>
    <property type="evidence" value="ECO:0007669"/>
    <property type="project" value="UniProtKB-KW"/>
</dbReference>
<comment type="cofactor">
    <cofactor evidence="1">
        <name>Zn(2+)</name>
        <dbReference type="ChEBI" id="CHEBI:29105"/>
    </cofactor>
</comment>
<dbReference type="InterPro" id="IPR007115">
    <property type="entry name" value="6-PTP_synth/QueD"/>
</dbReference>
<gene>
    <name evidence="6" type="ORF">I7X12_14895</name>
</gene>
<accession>A0A7T3FWQ3</accession>
<reference evidence="6 7" key="1">
    <citation type="submission" date="2020-12" db="EMBL/GenBank/DDBJ databases">
        <title>Halosimplex halophilum sp. nov. and Halosimplex salinum sp. nov., two new members of the genus Halosimplex.</title>
        <authorList>
            <person name="Cui H.L."/>
        </authorList>
    </citation>
    <scope>NUCLEOTIDE SEQUENCE [LARGE SCALE GENOMIC DNA]</scope>
    <source>
        <strain evidence="6 7">YGH94</strain>
    </source>
</reference>
<dbReference type="RefSeq" id="WP_198060844.1">
    <property type="nucleotide sequence ID" value="NZ_CP065856.1"/>
</dbReference>
<evidence type="ECO:0000256" key="4">
    <source>
        <dbReference type="ARBA" id="ARBA00023239"/>
    </source>
</evidence>
<evidence type="ECO:0000256" key="5">
    <source>
        <dbReference type="SAM" id="MobiDB-lite"/>
    </source>
</evidence>
<dbReference type="GO" id="GO:0016829">
    <property type="term" value="F:lyase activity"/>
    <property type="evidence" value="ECO:0007669"/>
    <property type="project" value="UniProtKB-KW"/>
</dbReference>
<dbReference type="EMBL" id="CP065856">
    <property type="protein sequence ID" value="QPV62027.1"/>
    <property type="molecule type" value="Genomic_DNA"/>
</dbReference>
<protein>
    <submittedName>
        <fullName evidence="6">6-carboxytetrahydropterin synthase</fullName>
    </submittedName>
</protein>
<dbReference type="GeneID" id="60589806"/>
<keyword evidence="2" id="KW-0479">Metal-binding</keyword>
<dbReference type="Pfam" id="PF01242">
    <property type="entry name" value="PTPS"/>
    <property type="match status" value="1"/>
</dbReference>
<dbReference type="Gene3D" id="3.30.479.10">
    <property type="entry name" value="6-pyruvoyl tetrahydropterin synthase/QueD"/>
    <property type="match status" value="1"/>
</dbReference>
<dbReference type="AlphaFoldDB" id="A0A7T3FWQ3"/>
<evidence type="ECO:0000256" key="1">
    <source>
        <dbReference type="ARBA" id="ARBA00001947"/>
    </source>
</evidence>
<dbReference type="OrthoDB" id="6529at2157"/>
<keyword evidence="3" id="KW-0862">Zinc</keyword>
<dbReference type="PANTHER" id="PTHR12589:SF7">
    <property type="entry name" value="6-PYRUVOYL TETRAHYDROBIOPTERIN SYNTHASE"/>
    <property type="match status" value="1"/>
</dbReference>
<sequence>MTESHDYELTVTREFVAQHFLTVPDPGPEGQVHSHVFTVELRFGGPELGEYGYLVDIDAVEAVLDDLEARYRDALLNDLPEFEGLNPSVEHFARLFGDRVAAALADPNPDALVVRIWEDDFAWASHRRDLGGTGVGNGSGVSDGERANDGTGAE</sequence>
<dbReference type="InterPro" id="IPR038418">
    <property type="entry name" value="6-PTP_synth/QueD_sf"/>
</dbReference>
<evidence type="ECO:0000256" key="2">
    <source>
        <dbReference type="ARBA" id="ARBA00022723"/>
    </source>
</evidence>
<evidence type="ECO:0000256" key="3">
    <source>
        <dbReference type="ARBA" id="ARBA00022833"/>
    </source>
</evidence>
<dbReference type="KEGG" id="hlt:I7X12_14895"/>
<dbReference type="SUPFAM" id="SSF55620">
    <property type="entry name" value="Tetrahydrobiopterin biosynthesis enzymes-like"/>
    <property type="match status" value="1"/>
</dbReference>
<keyword evidence="4" id="KW-0456">Lyase</keyword>
<name>A0A7T3FWQ3_9EURY</name>
<proteinExistence type="predicted"/>
<dbReference type="PANTHER" id="PTHR12589">
    <property type="entry name" value="PYRUVOYL TETRAHYDROBIOPTERIN SYNTHASE"/>
    <property type="match status" value="1"/>
</dbReference>
<keyword evidence="7" id="KW-1185">Reference proteome</keyword>
<evidence type="ECO:0000313" key="7">
    <source>
        <dbReference type="Proteomes" id="UP000595001"/>
    </source>
</evidence>
<organism evidence="6 7">
    <name type="scientific">Halosimplex litoreum</name>
    <dbReference type="NCBI Taxonomy" id="1198301"/>
    <lineage>
        <taxon>Archaea</taxon>
        <taxon>Methanobacteriati</taxon>
        <taxon>Methanobacteriota</taxon>
        <taxon>Stenosarchaea group</taxon>
        <taxon>Halobacteria</taxon>
        <taxon>Halobacteriales</taxon>
        <taxon>Haloarculaceae</taxon>
        <taxon>Halosimplex</taxon>
    </lineage>
</organism>